<keyword evidence="7" id="KW-1185">Reference proteome</keyword>
<evidence type="ECO:0000313" key="5">
    <source>
        <dbReference type="EMBL" id="SDH33358.1"/>
    </source>
</evidence>
<dbReference type="PANTHER" id="PTHR37023">
    <property type="entry name" value="TRANSPOSASE"/>
    <property type="match status" value="1"/>
</dbReference>
<evidence type="ECO:0000313" key="7">
    <source>
        <dbReference type="Proteomes" id="UP000826616"/>
    </source>
</evidence>
<evidence type="ECO:0000313" key="6">
    <source>
        <dbReference type="Proteomes" id="UP000198956"/>
    </source>
</evidence>
<dbReference type="GO" id="GO:0004803">
    <property type="term" value="F:transposase activity"/>
    <property type="evidence" value="ECO:0007669"/>
    <property type="project" value="InterPro"/>
</dbReference>
<feature type="domain" description="Transposase zinc-binding" evidence="3">
    <location>
        <begin position="9"/>
        <end position="98"/>
    </location>
</feature>
<dbReference type="Pfam" id="PF14319">
    <property type="entry name" value="Zn_Tnp_IS91"/>
    <property type="match status" value="1"/>
</dbReference>
<dbReference type="Pfam" id="PF04986">
    <property type="entry name" value="Y2_Tnp"/>
    <property type="match status" value="1"/>
</dbReference>
<reference evidence="4 7" key="2">
    <citation type="submission" date="2021-08" db="EMBL/GenBank/DDBJ databases">
        <title>Complete genome sequence of the strain Aneurinibacillus thermoaerophilus CCM 8960.</title>
        <authorList>
            <person name="Musilova J."/>
            <person name="Kourilova X."/>
            <person name="Pernicova I."/>
            <person name="Bezdicek M."/>
            <person name="Lengerova M."/>
            <person name="Obruca S."/>
            <person name="Sedlar K."/>
        </authorList>
    </citation>
    <scope>NUCLEOTIDE SEQUENCE [LARGE SCALE GENOMIC DNA]</scope>
    <source>
        <strain evidence="4 7">CCM 8960</strain>
    </source>
</reference>
<gene>
    <name evidence="4" type="ORF">K3F53_07775</name>
    <name evidence="5" type="ORF">SAMN04489735_102010</name>
</gene>
<organism evidence="5 6">
    <name type="scientific">Aneurinibacillus thermoaerophilus</name>
    <dbReference type="NCBI Taxonomy" id="143495"/>
    <lineage>
        <taxon>Bacteria</taxon>
        <taxon>Bacillati</taxon>
        <taxon>Bacillota</taxon>
        <taxon>Bacilli</taxon>
        <taxon>Bacillales</taxon>
        <taxon>Paenibacillaceae</taxon>
        <taxon>Aneurinibacillus group</taxon>
        <taxon>Aneurinibacillus</taxon>
    </lineage>
</organism>
<dbReference type="EMBL" id="CP080764">
    <property type="protein sequence ID" value="QYY44069.1"/>
    <property type="molecule type" value="Genomic_DNA"/>
</dbReference>
<dbReference type="GO" id="GO:0006313">
    <property type="term" value="P:DNA transposition"/>
    <property type="evidence" value="ECO:0007669"/>
    <property type="project" value="InterPro"/>
</dbReference>
<protein>
    <submittedName>
        <fullName evidence="4 5">Transposase</fullName>
    </submittedName>
</protein>
<evidence type="ECO:0000259" key="2">
    <source>
        <dbReference type="Pfam" id="PF04986"/>
    </source>
</evidence>
<dbReference type="PANTHER" id="PTHR37023:SF1">
    <property type="entry name" value="ISSOD25 TRANSPOSASE TNPA_ISSOD25"/>
    <property type="match status" value="1"/>
</dbReference>
<evidence type="ECO:0000313" key="4">
    <source>
        <dbReference type="EMBL" id="QYY44069.1"/>
    </source>
</evidence>
<dbReference type="GO" id="GO:0003677">
    <property type="term" value="F:DNA binding"/>
    <property type="evidence" value="ECO:0007669"/>
    <property type="project" value="InterPro"/>
</dbReference>
<reference evidence="5 6" key="1">
    <citation type="submission" date="2016-10" db="EMBL/GenBank/DDBJ databases">
        <authorList>
            <person name="de Groot N.N."/>
        </authorList>
    </citation>
    <scope>NUCLEOTIDE SEQUENCE [LARGE SCALE GENOMIC DNA]</scope>
    <source>
        <strain evidence="5 6">L 420-91</strain>
    </source>
</reference>
<dbReference type="InterPro" id="IPR026889">
    <property type="entry name" value="Zn_Tnp"/>
</dbReference>
<feature type="domain" description="Transposase IS801/IS1294" evidence="2">
    <location>
        <begin position="137"/>
        <end position="306"/>
    </location>
</feature>
<evidence type="ECO:0000259" key="3">
    <source>
        <dbReference type="Pfam" id="PF14319"/>
    </source>
</evidence>
<dbReference type="InterPro" id="IPR007069">
    <property type="entry name" value="Transposase_32"/>
</dbReference>
<proteinExistence type="predicted"/>
<name>A0A1G8BJL5_ANETH</name>
<feature type="region of interest" description="Disordered" evidence="1">
    <location>
        <begin position="398"/>
        <end position="419"/>
    </location>
</feature>
<sequence length="428" mass="51564">MKRIFFDERQHWKRFVEKYGNRIRPNVIKEIEKFRTCGTSENGFKLFVCEGCHHVRKMTFRCKGRFCTSCSNGETEEWGRLLAEDMFQVCHRHVIFTIDEGLRNIFLQHREMLKPFMDEAVKLVQGWFKKKFRVTPGIIAGLHTFGSRLNFNPHVHMLVTMRGMKENGEWKVYNYIPFSMLRKQWQVVVLKLIRRTVSEIEKKKIQPLLQKAYSANAEGFYVYAPKQKGNVKEQLKYIGRYIRRPAIALHRIEEYDGEFVTFRYYDKKEQKEKRETISVEEFISRLIRHIPDEQFKVIRHYGVYSRKLKAMCKRLVSVWQKEVRKWIVNVRKILRRRTWRERIKEGTGKDPMICPRCQCYYEYKGEVWLHGGELKVRYAVDDMARRYLTREIEHGKVKEEKTQEARRNHRISISSSEKQGQLRLFGVQ</sequence>
<accession>A0A1G8BJL5</accession>
<dbReference type="Proteomes" id="UP000198956">
    <property type="component" value="Unassembled WGS sequence"/>
</dbReference>
<dbReference type="Proteomes" id="UP000826616">
    <property type="component" value="Chromosome"/>
</dbReference>
<dbReference type="EMBL" id="FNDE01000020">
    <property type="protein sequence ID" value="SDH33358.1"/>
    <property type="molecule type" value="Genomic_DNA"/>
</dbReference>
<dbReference type="AlphaFoldDB" id="A0A1G8BJL5"/>
<evidence type="ECO:0000256" key="1">
    <source>
        <dbReference type="SAM" id="MobiDB-lite"/>
    </source>
</evidence>